<dbReference type="Proteomes" id="UP000773614">
    <property type="component" value="Unassembled WGS sequence"/>
</dbReference>
<protein>
    <recommendedName>
        <fullName evidence="4">DUF937 domain-containing protein</fullName>
    </recommendedName>
</protein>
<dbReference type="InterPro" id="IPR009282">
    <property type="entry name" value="DUF937"/>
</dbReference>
<evidence type="ECO:0000313" key="2">
    <source>
        <dbReference type="EMBL" id="MYZ50245.1"/>
    </source>
</evidence>
<accession>A0A964T8X4</accession>
<dbReference type="OrthoDB" id="5526542at2"/>
<name>A0A964T8X4_9HYPH</name>
<comment type="caution">
    <text evidence="2">The sequence shown here is derived from an EMBL/GenBank/DDBJ whole genome shotgun (WGS) entry which is preliminary data.</text>
</comment>
<gene>
    <name evidence="2" type="ORF">E4O86_21280</name>
</gene>
<evidence type="ECO:0000256" key="1">
    <source>
        <dbReference type="SAM" id="MobiDB-lite"/>
    </source>
</evidence>
<sequence>MTLDDLMRQAGGGGAFRALAGKFGLTDGDLDRLVAAFTPALQSGLEANMRDPAAFFRLMGELATANAARFYEHPESAFTDAGWRESRALMERIFQSEDVRRALAEQISAATGLAQAVAREALPALTAIGLGGIERVSRKNPFFEAMLRQAESAPRPPAGGGAAAKGPLDRYEEEQAEKERTEAGAFAQAFADNPFVKAYAEMVRQGTAGALDPSNPFHAALAAAAAPAAGEAGPDPAAGEALGRALLGDALESGRRMGEAYQKAVAAAFAAGKPKPD</sequence>
<dbReference type="AlphaFoldDB" id="A0A964T8X4"/>
<feature type="region of interest" description="Disordered" evidence="1">
    <location>
        <begin position="150"/>
        <end position="182"/>
    </location>
</feature>
<reference evidence="2" key="1">
    <citation type="submission" date="2019-03" db="EMBL/GenBank/DDBJ databases">
        <title>Afifella sp. nov., isolated from activated sludge.</title>
        <authorList>
            <person name="Li Q."/>
            <person name="Liu Y."/>
        </authorList>
    </citation>
    <scope>NUCLEOTIDE SEQUENCE</scope>
    <source>
        <strain evidence="2">L72</strain>
    </source>
</reference>
<evidence type="ECO:0008006" key="4">
    <source>
        <dbReference type="Google" id="ProtNLM"/>
    </source>
</evidence>
<dbReference type="Pfam" id="PF06078">
    <property type="entry name" value="DUF937"/>
    <property type="match status" value="1"/>
</dbReference>
<proteinExistence type="predicted"/>
<dbReference type="EMBL" id="SPKJ01000139">
    <property type="protein sequence ID" value="MYZ50245.1"/>
    <property type="molecule type" value="Genomic_DNA"/>
</dbReference>
<dbReference type="RefSeq" id="WP_161142569.1">
    <property type="nucleotide sequence ID" value="NZ_SPKJ01000139.1"/>
</dbReference>
<evidence type="ECO:0000313" key="3">
    <source>
        <dbReference type="Proteomes" id="UP000773614"/>
    </source>
</evidence>
<organism evidence="2 3">
    <name type="scientific">Propylenella binzhouense</name>
    <dbReference type="NCBI Taxonomy" id="2555902"/>
    <lineage>
        <taxon>Bacteria</taxon>
        <taxon>Pseudomonadati</taxon>
        <taxon>Pseudomonadota</taxon>
        <taxon>Alphaproteobacteria</taxon>
        <taxon>Hyphomicrobiales</taxon>
        <taxon>Propylenellaceae</taxon>
        <taxon>Propylenella</taxon>
    </lineage>
</organism>
<keyword evidence="3" id="KW-1185">Reference proteome</keyword>